<sequence length="68" mass="7766">MLNVTQILHGRLQGNLFLPHQMMNLAMQTCLSKEPHTNVFHIEVLLRSIPVGRKHRTQNSGSGMLENF</sequence>
<dbReference type="EMBL" id="JAIWYP010000003">
    <property type="protein sequence ID" value="KAH3851067.1"/>
    <property type="molecule type" value="Genomic_DNA"/>
</dbReference>
<gene>
    <name evidence="1" type="ORF">DPMN_093545</name>
</gene>
<dbReference type="Proteomes" id="UP000828390">
    <property type="component" value="Unassembled WGS sequence"/>
</dbReference>
<proteinExistence type="predicted"/>
<comment type="caution">
    <text evidence="1">The sequence shown here is derived from an EMBL/GenBank/DDBJ whole genome shotgun (WGS) entry which is preliminary data.</text>
</comment>
<reference evidence="1" key="1">
    <citation type="journal article" date="2019" name="bioRxiv">
        <title>The Genome of the Zebra Mussel, Dreissena polymorpha: A Resource for Invasive Species Research.</title>
        <authorList>
            <person name="McCartney M.A."/>
            <person name="Auch B."/>
            <person name="Kono T."/>
            <person name="Mallez S."/>
            <person name="Zhang Y."/>
            <person name="Obille A."/>
            <person name="Becker A."/>
            <person name="Abrahante J.E."/>
            <person name="Garbe J."/>
            <person name="Badalamenti J.P."/>
            <person name="Herman A."/>
            <person name="Mangelson H."/>
            <person name="Liachko I."/>
            <person name="Sullivan S."/>
            <person name="Sone E.D."/>
            <person name="Koren S."/>
            <person name="Silverstein K.A.T."/>
            <person name="Beckman K.B."/>
            <person name="Gohl D.M."/>
        </authorList>
    </citation>
    <scope>NUCLEOTIDE SEQUENCE</scope>
    <source>
        <strain evidence="1">Duluth1</strain>
        <tissue evidence="1">Whole animal</tissue>
    </source>
</reference>
<reference evidence="1" key="2">
    <citation type="submission" date="2020-11" db="EMBL/GenBank/DDBJ databases">
        <authorList>
            <person name="McCartney M.A."/>
            <person name="Auch B."/>
            <person name="Kono T."/>
            <person name="Mallez S."/>
            <person name="Becker A."/>
            <person name="Gohl D.M."/>
            <person name="Silverstein K.A.T."/>
            <person name="Koren S."/>
            <person name="Bechman K.B."/>
            <person name="Herman A."/>
            <person name="Abrahante J.E."/>
            <person name="Garbe J."/>
        </authorList>
    </citation>
    <scope>NUCLEOTIDE SEQUENCE</scope>
    <source>
        <strain evidence="1">Duluth1</strain>
        <tissue evidence="1">Whole animal</tissue>
    </source>
</reference>
<protein>
    <submittedName>
        <fullName evidence="1">Uncharacterized protein</fullName>
    </submittedName>
</protein>
<organism evidence="1 2">
    <name type="scientific">Dreissena polymorpha</name>
    <name type="common">Zebra mussel</name>
    <name type="synonym">Mytilus polymorpha</name>
    <dbReference type="NCBI Taxonomy" id="45954"/>
    <lineage>
        <taxon>Eukaryota</taxon>
        <taxon>Metazoa</taxon>
        <taxon>Spiralia</taxon>
        <taxon>Lophotrochozoa</taxon>
        <taxon>Mollusca</taxon>
        <taxon>Bivalvia</taxon>
        <taxon>Autobranchia</taxon>
        <taxon>Heteroconchia</taxon>
        <taxon>Euheterodonta</taxon>
        <taxon>Imparidentia</taxon>
        <taxon>Neoheterodontei</taxon>
        <taxon>Myida</taxon>
        <taxon>Dreissenoidea</taxon>
        <taxon>Dreissenidae</taxon>
        <taxon>Dreissena</taxon>
    </lineage>
</organism>
<name>A0A9D4L5P8_DREPO</name>
<dbReference type="AlphaFoldDB" id="A0A9D4L5P8"/>
<keyword evidence="2" id="KW-1185">Reference proteome</keyword>
<accession>A0A9D4L5P8</accession>
<evidence type="ECO:0000313" key="1">
    <source>
        <dbReference type="EMBL" id="KAH3851067.1"/>
    </source>
</evidence>
<evidence type="ECO:0000313" key="2">
    <source>
        <dbReference type="Proteomes" id="UP000828390"/>
    </source>
</evidence>